<accession>A0A4R0XPU2</accession>
<organism evidence="2 3">
    <name type="scientific">Mycoplasma todarodis</name>
    <dbReference type="NCBI Taxonomy" id="1937191"/>
    <lineage>
        <taxon>Bacteria</taxon>
        <taxon>Bacillati</taxon>
        <taxon>Mycoplasmatota</taxon>
        <taxon>Mollicutes</taxon>
        <taxon>Mycoplasmataceae</taxon>
        <taxon>Mycoplasma</taxon>
    </lineage>
</organism>
<gene>
    <name evidence="2" type="ORF">C4B25_01160</name>
</gene>
<dbReference type="InterPro" id="IPR027417">
    <property type="entry name" value="P-loop_NTPase"/>
</dbReference>
<name>A0A4R0XPU2_9MOLU</name>
<feature type="coiled-coil region" evidence="1">
    <location>
        <begin position="109"/>
        <end position="138"/>
    </location>
</feature>
<dbReference type="Proteomes" id="UP000291072">
    <property type="component" value="Unassembled WGS sequence"/>
</dbReference>
<sequence>MIKELIFKKTDSLADEIVKINFGSKTNIIIGPKGGGKSTLFDLVAGLKESYISKNVIEALAAFNLEFIKVIKFNGEEIHSNSLRKITAKDKEKLFAERNDVIYQDDPIKKNLNNRKEIEKAKVEFAKEECENSEAVEEFLQKIDSFYYGMNALAKRNNKSDINWTNSFIVKEVSNTENDLMLKLNYSTMYLNTDLSKEKNSLEEALRNYQNQNMINKKLLQKEWNQKLIDQEFIDNFNKSIEALIKINNNIIQGINKQLSKLDKIKLMSMIFEKSYKKEVDSIKNQDFEIEGIKSFVINSNEHFRTMAREIQQQKKTFESLVQEEVVIEFKNVTKDNALLSYKMPEEVILKDGDVYALLKTVLHTPGSSVADITKWLEAIIKKGVKPLDRNKLLNKLSKIVQEEVIVLANGRVYEHMSLGQRSIYGIEYKFNKSKGQDLFLDQPEDNLDNHTIASDILELINKKDEQVFIVTHNANIGILSNPEATIVADLNNEQEQYSEGTIVKTKTGESDAAHYLEGGVVYLKKRYKVIEGEQNDNKN</sequence>
<protein>
    <recommendedName>
        <fullName evidence="4">Rad50/SbcC-type AAA domain-containing protein</fullName>
    </recommendedName>
</protein>
<proteinExistence type="predicted"/>
<dbReference type="AlphaFoldDB" id="A0A4R0XPU2"/>
<dbReference type="OrthoDB" id="9791620at2"/>
<evidence type="ECO:0008006" key="4">
    <source>
        <dbReference type="Google" id="ProtNLM"/>
    </source>
</evidence>
<comment type="caution">
    <text evidence="2">The sequence shown here is derived from an EMBL/GenBank/DDBJ whole genome shotgun (WGS) entry which is preliminary data.</text>
</comment>
<keyword evidence="3" id="KW-1185">Reference proteome</keyword>
<evidence type="ECO:0000256" key="1">
    <source>
        <dbReference type="SAM" id="Coils"/>
    </source>
</evidence>
<keyword evidence="1" id="KW-0175">Coiled coil</keyword>
<dbReference type="RefSeq" id="WP_131613234.1">
    <property type="nucleotide sequence ID" value="NZ_PSZP01000005.1"/>
</dbReference>
<dbReference type="CDD" id="cd00267">
    <property type="entry name" value="ABC_ATPase"/>
    <property type="match status" value="1"/>
</dbReference>
<reference evidence="2 3" key="1">
    <citation type="submission" date="2018-02" db="EMBL/GenBank/DDBJ databases">
        <title>Mycoplasma marinum and Mycoplasma todarodis sp. nov., moderately halophilic and psychrotolerant mycoplasmas isolated from cephalopods.</title>
        <authorList>
            <person name="Viver T."/>
        </authorList>
    </citation>
    <scope>NUCLEOTIDE SEQUENCE [LARGE SCALE GENOMIC DNA]</scope>
    <source>
        <strain evidence="2 3">5H</strain>
    </source>
</reference>
<evidence type="ECO:0000313" key="2">
    <source>
        <dbReference type="EMBL" id="TCG11572.1"/>
    </source>
</evidence>
<feature type="coiled-coil region" evidence="1">
    <location>
        <begin position="192"/>
        <end position="222"/>
    </location>
</feature>
<dbReference type="Gene3D" id="3.40.50.300">
    <property type="entry name" value="P-loop containing nucleotide triphosphate hydrolases"/>
    <property type="match status" value="1"/>
</dbReference>
<dbReference type="EMBL" id="PSZP01000005">
    <property type="protein sequence ID" value="TCG11572.1"/>
    <property type="molecule type" value="Genomic_DNA"/>
</dbReference>
<evidence type="ECO:0000313" key="3">
    <source>
        <dbReference type="Proteomes" id="UP000291072"/>
    </source>
</evidence>
<dbReference type="SUPFAM" id="SSF52540">
    <property type="entry name" value="P-loop containing nucleoside triphosphate hydrolases"/>
    <property type="match status" value="1"/>
</dbReference>